<feature type="domain" description="DUF4123" evidence="1">
    <location>
        <begin position="48"/>
        <end position="147"/>
    </location>
</feature>
<evidence type="ECO:0000313" key="3">
    <source>
        <dbReference type="Proteomes" id="UP000295611"/>
    </source>
</evidence>
<evidence type="ECO:0000259" key="1">
    <source>
        <dbReference type="Pfam" id="PF13503"/>
    </source>
</evidence>
<dbReference type="RefSeq" id="WP_208108282.1">
    <property type="nucleotide sequence ID" value="NZ_SNZP01000006.1"/>
</dbReference>
<gene>
    <name evidence="2" type="ORF">DFP86_106246</name>
</gene>
<reference evidence="2 3" key="1">
    <citation type="submission" date="2019-03" db="EMBL/GenBank/DDBJ databases">
        <title>Genomic Encyclopedia of Type Strains, Phase III (KMG-III): the genomes of soil and plant-associated and newly described type strains.</title>
        <authorList>
            <person name="Whitman W."/>
        </authorList>
    </citation>
    <scope>NUCLEOTIDE SEQUENCE [LARGE SCALE GENOMIC DNA]</scope>
    <source>
        <strain evidence="2 3">CECT 8976</strain>
    </source>
</reference>
<dbReference type="Proteomes" id="UP000295611">
    <property type="component" value="Unassembled WGS sequence"/>
</dbReference>
<dbReference type="InterPro" id="IPR025391">
    <property type="entry name" value="DUF4123"/>
</dbReference>
<dbReference type="AlphaFoldDB" id="A0A4R7B6L1"/>
<accession>A0A4R7B6L1</accession>
<comment type="caution">
    <text evidence="2">The sequence shown here is derived from an EMBL/GenBank/DDBJ whole genome shotgun (WGS) entry which is preliminary data.</text>
</comment>
<sequence>MYFAMDKGDMPQLYQMLCEQRHASPAGLNWFALLDSGFNHRRPPGPRPGAVWPLYGQPEWGELRQVSPLLIEWSGEDATAWQTLLRHCQRRPMLSFVASRQDGAALCAAWLRCLQLTTADGQGYLLRFADTRISAALSQALEPASWRRLCAPLEQWLIIDRAGRLQTLPLPLPGDTVEEDEDWTLSDSELAALLQAAQPDMLADRLHDDFVELLPSSGALLYDWLRRTCELLAEHGIDNAPDQLTLAVAVCCSQGVLLDDSRLPALLAKHGQTPDVLDEALAPLLENAPVA</sequence>
<proteinExistence type="predicted"/>
<evidence type="ECO:0000313" key="2">
    <source>
        <dbReference type="EMBL" id="TDR80103.1"/>
    </source>
</evidence>
<dbReference type="EMBL" id="SNZP01000006">
    <property type="protein sequence ID" value="TDR80103.1"/>
    <property type="molecule type" value="Genomic_DNA"/>
</dbReference>
<dbReference type="Pfam" id="PF13503">
    <property type="entry name" value="DUF4123"/>
    <property type="match status" value="1"/>
</dbReference>
<keyword evidence="3" id="KW-1185">Reference proteome</keyword>
<organism evidence="2 3">
    <name type="scientific">Paludibacterium purpuratum</name>
    <dbReference type="NCBI Taxonomy" id="1144873"/>
    <lineage>
        <taxon>Bacteria</taxon>
        <taxon>Pseudomonadati</taxon>
        <taxon>Pseudomonadota</taxon>
        <taxon>Betaproteobacteria</taxon>
        <taxon>Neisseriales</taxon>
        <taxon>Chromobacteriaceae</taxon>
        <taxon>Paludibacterium</taxon>
    </lineage>
</organism>
<protein>
    <submittedName>
        <fullName evidence="2">Uncharacterized protein DUF4123</fullName>
    </submittedName>
</protein>
<name>A0A4R7B6L1_9NEIS</name>